<dbReference type="PROSITE" id="PS00770">
    <property type="entry name" value="AA_TRANSFER_CLASS_4"/>
    <property type="match status" value="1"/>
</dbReference>
<comment type="cofactor">
    <cofactor evidence="1">
        <name>pyridoxal 5'-phosphate</name>
        <dbReference type="ChEBI" id="CHEBI:597326"/>
    </cofactor>
</comment>
<keyword evidence="5" id="KW-0808">Transferase</keyword>
<dbReference type="EMBL" id="CP001687">
    <property type="protein sequence ID" value="ACV12647.1"/>
    <property type="molecule type" value="Genomic_DNA"/>
</dbReference>
<keyword evidence="3" id="KW-0663">Pyridoxal phosphate</keyword>
<dbReference type="GeneID" id="8384785"/>
<sequence>MEYHVDGELVPAEEASVNVRDRGFMYGDAAFETLRAYGGEVFAWDAHADRLERTCETLGFARAIPPRADLRERIAETLAANDLTDAYVKLSISRGVQAGKLTPDPAVDPTIVVIVDSLPRGGIDGDPVWDDPATVRTVETRKIPDAALPADTKTHNYLNGILARLELQQEASGDPADEALLLDTDGYLAEGATSNLFFVADGVVHTPTTDQPILPGVTRSIVLDLAREEGLPVETGPYERDDLLAVDEAFLTNTTWELRPVGAVDGESIGGGPITRLLSRLYDRRVERSCYE</sequence>
<dbReference type="Proteomes" id="UP000002071">
    <property type="component" value="Chromosome"/>
</dbReference>
<dbReference type="GO" id="GO:0008652">
    <property type="term" value="P:amino acid biosynthetic process"/>
    <property type="evidence" value="ECO:0007669"/>
    <property type="project" value="UniProtKB-ARBA"/>
</dbReference>
<dbReference type="InterPro" id="IPR001544">
    <property type="entry name" value="Aminotrans_IV"/>
</dbReference>
<keyword evidence="6" id="KW-1185">Reference proteome</keyword>
<protein>
    <submittedName>
        <fullName evidence="5">Aminotransferase class IV</fullName>
    </submittedName>
</protein>
<dbReference type="eggNOG" id="arCOG02297">
    <property type="taxonomic scope" value="Archaea"/>
</dbReference>
<dbReference type="InterPro" id="IPR043131">
    <property type="entry name" value="BCAT-like_N"/>
</dbReference>
<dbReference type="Gene3D" id="3.20.10.10">
    <property type="entry name" value="D-amino Acid Aminotransferase, subunit A, domain 2"/>
    <property type="match status" value="1"/>
</dbReference>
<dbReference type="CDD" id="cd00449">
    <property type="entry name" value="PLPDE_IV"/>
    <property type="match status" value="1"/>
</dbReference>
<dbReference type="STRING" id="519442.Huta_2483"/>
<gene>
    <name evidence="5" type="ordered locus">Huta_2483</name>
</gene>
<dbReference type="InterPro" id="IPR036038">
    <property type="entry name" value="Aminotransferase-like"/>
</dbReference>
<dbReference type="PANTHER" id="PTHR42743">
    <property type="entry name" value="AMINO-ACID AMINOTRANSFERASE"/>
    <property type="match status" value="1"/>
</dbReference>
<dbReference type="InterPro" id="IPR018300">
    <property type="entry name" value="Aminotrans_IV_CS"/>
</dbReference>
<dbReference type="Gene3D" id="3.30.470.10">
    <property type="match status" value="1"/>
</dbReference>
<evidence type="ECO:0000256" key="1">
    <source>
        <dbReference type="ARBA" id="ARBA00001933"/>
    </source>
</evidence>
<dbReference type="SUPFAM" id="SSF56752">
    <property type="entry name" value="D-aminoacid aminotransferase-like PLP-dependent enzymes"/>
    <property type="match status" value="1"/>
</dbReference>
<evidence type="ECO:0000256" key="3">
    <source>
        <dbReference type="ARBA" id="ARBA00022898"/>
    </source>
</evidence>
<name>C7NMU9_HALUD</name>
<dbReference type="AlphaFoldDB" id="C7NMU9"/>
<dbReference type="GO" id="GO:0046394">
    <property type="term" value="P:carboxylic acid biosynthetic process"/>
    <property type="evidence" value="ECO:0007669"/>
    <property type="project" value="UniProtKB-ARBA"/>
</dbReference>
<dbReference type="InterPro" id="IPR043132">
    <property type="entry name" value="BCAT-like_C"/>
</dbReference>
<organism evidence="5 6">
    <name type="scientific">Halorhabdus utahensis (strain DSM 12940 / JCM 11049 / AX-2)</name>
    <dbReference type="NCBI Taxonomy" id="519442"/>
    <lineage>
        <taxon>Archaea</taxon>
        <taxon>Methanobacteriati</taxon>
        <taxon>Methanobacteriota</taxon>
        <taxon>Stenosarchaea group</taxon>
        <taxon>Halobacteria</taxon>
        <taxon>Halobacteriales</taxon>
        <taxon>Haloarculaceae</taxon>
        <taxon>Halorhabdus</taxon>
    </lineage>
</organism>
<reference evidence="5 6" key="1">
    <citation type="journal article" date="2009" name="Stand. Genomic Sci.">
        <title>Complete genome sequence of Halorhabdus utahensis type strain (AX-2).</title>
        <authorList>
            <person name="Anderson I."/>
            <person name="Tindall B.J."/>
            <person name="Pomrenke H."/>
            <person name="Goker M."/>
            <person name="Lapidus A."/>
            <person name="Nolan M."/>
            <person name="Copeland A."/>
            <person name="Glavina Del Rio T."/>
            <person name="Chen F."/>
            <person name="Tice H."/>
            <person name="Cheng J.F."/>
            <person name="Lucas S."/>
            <person name="Chertkov O."/>
            <person name="Bruce D."/>
            <person name="Brettin T."/>
            <person name="Detter J.C."/>
            <person name="Han C."/>
            <person name="Goodwin L."/>
            <person name="Land M."/>
            <person name="Hauser L."/>
            <person name="Chang Y.J."/>
            <person name="Jeffries C.D."/>
            <person name="Pitluck S."/>
            <person name="Pati A."/>
            <person name="Mavromatis K."/>
            <person name="Ivanova N."/>
            <person name="Ovchinnikova G."/>
            <person name="Chen A."/>
            <person name="Palaniappan K."/>
            <person name="Chain P."/>
            <person name="Rohde M."/>
            <person name="Bristow J."/>
            <person name="Eisen J.A."/>
            <person name="Markowitz V."/>
            <person name="Hugenholtz P."/>
            <person name="Kyrpides N.C."/>
            <person name="Klenk H.P."/>
        </authorList>
    </citation>
    <scope>NUCLEOTIDE SEQUENCE [LARGE SCALE GENOMIC DNA]</scope>
    <source>
        <strain evidence="6">DSM 12940 / JCM 11049 / AX-2</strain>
    </source>
</reference>
<evidence type="ECO:0000313" key="5">
    <source>
        <dbReference type="EMBL" id="ACV12647.1"/>
    </source>
</evidence>
<dbReference type="RefSeq" id="WP_015790213.1">
    <property type="nucleotide sequence ID" value="NC_013158.1"/>
</dbReference>
<dbReference type="Pfam" id="PF01063">
    <property type="entry name" value="Aminotran_4"/>
    <property type="match status" value="1"/>
</dbReference>
<comment type="similarity">
    <text evidence="2 4">Belongs to the class-IV pyridoxal-phosphate-dependent aminotransferase family.</text>
</comment>
<dbReference type="PANTHER" id="PTHR42743:SF11">
    <property type="entry name" value="AMINODEOXYCHORISMATE LYASE"/>
    <property type="match status" value="1"/>
</dbReference>
<evidence type="ECO:0000256" key="4">
    <source>
        <dbReference type="RuleBase" id="RU004106"/>
    </source>
</evidence>
<proteinExistence type="inferred from homology"/>
<dbReference type="GO" id="GO:0008483">
    <property type="term" value="F:transaminase activity"/>
    <property type="evidence" value="ECO:0007669"/>
    <property type="project" value="UniProtKB-KW"/>
</dbReference>
<dbReference type="OrthoDB" id="196861at2157"/>
<evidence type="ECO:0000313" key="6">
    <source>
        <dbReference type="Proteomes" id="UP000002071"/>
    </source>
</evidence>
<dbReference type="FunFam" id="3.20.10.10:FF:000002">
    <property type="entry name" value="D-alanine aminotransferase"/>
    <property type="match status" value="1"/>
</dbReference>
<keyword evidence="5" id="KW-0032">Aminotransferase</keyword>
<dbReference type="HOGENOM" id="CLU_020844_4_1_2"/>
<accession>C7NMU9</accession>
<dbReference type="KEGG" id="hut:Huta_2483"/>
<dbReference type="InterPro" id="IPR050571">
    <property type="entry name" value="Class-IV_PLP-Dep_Aminotrnsfr"/>
</dbReference>
<evidence type="ECO:0000256" key="2">
    <source>
        <dbReference type="ARBA" id="ARBA00009320"/>
    </source>
</evidence>